<dbReference type="KEGG" id="svf:NCTC3166_01341"/>
<sequence length="404" mass="44366">MKQMLIVIKETYLRQVKSWSFLLMVLTPFLFFGLTIGVNYFVGSSTSAKSNIALITDQAPVKEVLKGTDGLSFDYKDEAAAKKAMKEEEIKGILTVEEKDGQLEARYQSEDAMKPGFKAILMAKLSQVQQMLNVSKADLSQEQLAALSQQVSLIEKIDEKKEGLKMVQTVVAGGIGFLIYMILMFYSGITAQEVASEKGTKIMEVVFSSIRATHYFYARMIGLFGVICTHIGIYAVGLGGVWIFRDSIPLVKDILSPDSPITQHIGQSISLNTLFLIILGIFMYVVLSAFLGSTVARPEDTGKAISPLMMLVFFSFFGVTTLGSAGDVLLLKIGSYIPFISTFFMPFRTINGYASGLESWGSFGIALAFTILGTMIIGKIYSSLILQTDDLGLVKTVKKALSYR</sequence>
<keyword evidence="3 6" id="KW-0812">Transmembrane</keyword>
<dbReference type="PANTHER" id="PTHR30294">
    <property type="entry name" value="MEMBRANE COMPONENT OF ABC TRANSPORTER YHHJ-RELATED"/>
    <property type="match status" value="1"/>
</dbReference>
<dbReference type="EMBL" id="LR134266">
    <property type="protein sequence ID" value="VED67516.1"/>
    <property type="molecule type" value="Genomic_DNA"/>
</dbReference>
<accession>A0A3S4L157</accession>
<dbReference type="GO" id="GO:0005886">
    <property type="term" value="C:plasma membrane"/>
    <property type="evidence" value="ECO:0007669"/>
    <property type="project" value="UniProtKB-SubCell"/>
</dbReference>
<feature type="transmembrane region" description="Helical" evidence="6">
    <location>
        <begin position="273"/>
        <end position="292"/>
    </location>
</feature>
<reference evidence="8 9" key="1">
    <citation type="submission" date="2018-12" db="EMBL/GenBank/DDBJ databases">
        <authorList>
            <consortium name="Pathogen Informatics"/>
        </authorList>
    </citation>
    <scope>NUCLEOTIDE SEQUENCE [LARGE SCALE GENOMIC DNA]</scope>
    <source>
        <strain evidence="8 9">NCTC3166</strain>
    </source>
</reference>
<evidence type="ECO:0000256" key="1">
    <source>
        <dbReference type="ARBA" id="ARBA00004651"/>
    </source>
</evidence>
<protein>
    <submittedName>
        <fullName evidence="8">ABC transporter membrane protein</fullName>
    </submittedName>
</protein>
<keyword evidence="5 6" id="KW-0472">Membrane</keyword>
<feature type="transmembrane region" description="Helical" evidence="6">
    <location>
        <begin position="359"/>
        <end position="378"/>
    </location>
</feature>
<gene>
    <name evidence="8" type="primary">yhaP</name>
    <name evidence="8" type="ORF">NCTC3166_01341</name>
</gene>
<evidence type="ECO:0000256" key="6">
    <source>
        <dbReference type="SAM" id="Phobius"/>
    </source>
</evidence>
<dbReference type="RefSeq" id="WP_126404514.1">
    <property type="nucleotide sequence ID" value="NZ_LR134266.1"/>
</dbReference>
<evidence type="ECO:0000256" key="4">
    <source>
        <dbReference type="ARBA" id="ARBA00022989"/>
    </source>
</evidence>
<evidence type="ECO:0000256" key="5">
    <source>
        <dbReference type="ARBA" id="ARBA00023136"/>
    </source>
</evidence>
<comment type="subcellular location">
    <subcellularLocation>
        <location evidence="1">Cell membrane</location>
        <topology evidence="1">Multi-pass membrane protein</topology>
    </subcellularLocation>
</comment>
<dbReference type="InterPro" id="IPR013525">
    <property type="entry name" value="ABC2_TM"/>
</dbReference>
<evidence type="ECO:0000256" key="3">
    <source>
        <dbReference type="ARBA" id="ARBA00022692"/>
    </source>
</evidence>
<feature type="transmembrane region" description="Helical" evidence="6">
    <location>
        <begin position="20"/>
        <end position="42"/>
    </location>
</feature>
<feature type="domain" description="ABC-2 type transporter transmembrane" evidence="7">
    <location>
        <begin position="19"/>
        <end position="376"/>
    </location>
</feature>
<evidence type="ECO:0000313" key="9">
    <source>
        <dbReference type="Proteomes" id="UP000270025"/>
    </source>
</evidence>
<feature type="transmembrane region" description="Helical" evidence="6">
    <location>
        <begin position="216"/>
        <end position="244"/>
    </location>
</feature>
<organism evidence="8 9">
    <name type="scientific">Streptococcus viridans</name>
    <dbReference type="NCBI Taxonomy" id="78535"/>
    <lineage>
        <taxon>Bacteria</taxon>
        <taxon>Bacillati</taxon>
        <taxon>Bacillota</taxon>
        <taxon>Bacilli</taxon>
        <taxon>Lactobacillales</taxon>
        <taxon>Streptococcaceae</taxon>
        <taxon>Streptococcus</taxon>
    </lineage>
</organism>
<feature type="transmembrane region" description="Helical" evidence="6">
    <location>
        <begin position="170"/>
        <end position="189"/>
    </location>
</feature>
<evidence type="ECO:0000259" key="7">
    <source>
        <dbReference type="Pfam" id="PF12698"/>
    </source>
</evidence>
<dbReference type="GO" id="GO:0140359">
    <property type="term" value="F:ABC-type transporter activity"/>
    <property type="evidence" value="ECO:0007669"/>
    <property type="project" value="InterPro"/>
</dbReference>
<proteinExistence type="predicted"/>
<keyword evidence="9" id="KW-1185">Reference proteome</keyword>
<dbReference type="Proteomes" id="UP000270025">
    <property type="component" value="Chromosome"/>
</dbReference>
<dbReference type="AlphaFoldDB" id="A0A3S4L157"/>
<keyword evidence="2" id="KW-1003">Cell membrane</keyword>
<dbReference type="Pfam" id="PF12698">
    <property type="entry name" value="ABC2_membrane_3"/>
    <property type="match status" value="1"/>
</dbReference>
<evidence type="ECO:0000256" key="2">
    <source>
        <dbReference type="ARBA" id="ARBA00022475"/>
    </source>
</evidence>
<name>A0A3S4L157_9STRE</name>
<keyword evidence="4 6" id="KW-1133">Transmembrane helix</keyword>
<dbReference type="InterPro" id="IPR051449">
    <property type="entry name" value="ABC-2_transporter_component"/>
</dbReference>
<evidence type="ECO:0000313" key="8">
    <source>
        <dbReference type="EMBL" id="VED67516.1"/>
    </source>
</evidence>
<feature type="transmembrane region" description="Helical" evidence="6">
    <location>
        <begin position="304"/>
        <end position="322"/>
    </location>
</feature>
<dbReference type="PANTHER" id="PTHR30294:SF29">
    <property type="entry name" value="MULTIDRUG ABC TRANSPORTER PERMEASE YBHS-RELATED"/>
    <property type="match status" value="1"/>
</dbReference>